<organism evidence="1 2">
    <name type="scientific">Dendrobium chrysotoxum</name>
    <name type="common">Orchid</name>
    <dbReference type="NCBI Taxonomy" id="161865"/>
    <lineage>
        <taxon>Eukaryota</taxon>
        <taxon>Viridiplantae</taxon>
        <taxon>Streptophyta</taxon>
        <taxon>Embryophyta</taxon>
        <taxon>Tracheophyta</taxon>
        <taxon>Spermatophyta</taxon>
        <taxon>Magnoliopsida</taxon>
        <taxon>Liliopsida</taxon>
        <taxon>Asparagales</taxon>
        <taxon>Orchidaceae</taxon>
        <taxon>Epidendroideae</taxon>
        <taxon>Malaxideae</taxon>
        <taxon>Dendrobiinae</taxon>
        <taxon>Dendrobium</taxon>
    </lineage>
</organism>
<gene>
    <name evidence="1" type="ORF">IEQ34_001908</name>
</gene>
<evidence type="ECO:0000313" key="2">
    <source>
        <dbReference type="Proteomes" id="UP000775213"/>
    </source>
</evidence>
<comment type="caution">
    <text evidence="1">The sequence shown here is derived from an EMBL/GenBank/DDBJ whole genome shotgun (WGS) entry which is preliminary data.</text>
</comment>
<dbReference type="Proteomes" id="UP000775213">
    <property type="component" value="Unassembled WGS sequence"/>
</dbReference>
<protein>
    <submittedName>
        <fullName evidence="1">Uncharacterized protein</fullName>
    </submittedName>
</protein>
<keyword evidence="2" id="KW-1185">Reference proteome</keyword>
<dbReference type="EMBL" id="JAGFBR010000003">
    <property type="protein sequence ID" value="KAH0468676.1"/>
    <property type="molecule type" value="Genomic_DNA"/>
</dbReference>
<accession>A0AAV7HI60</accession>
<evidence type="ECO:0000313" key="1">
    <source>
        <dbReference type="EMBL" id="KAH0468676.1"/>
    </source>
</evidence>
<name>A0AAV7HI60_DENCH</name>
<reference evidence="1 2" key="1">
    <citation type="journal article" date="2021" name="Hortic Res">
        <title>Chromosome-scale assembly of the Dendrobium chrysotoxum genome enhances the understanding of orchid evolution.</title>
        <authorList>
            <person name="Zhang Y."/>
            <person name="Zhang G.Q."/>
            <person name="Zhang D."/>
            <person name="Liu X.D."/>
            <person name="Xu X.Y."/>
            <person name="Sun W.H."/>
            <person name="Yu X."/>
            <person name="Zhu X."/>
            <person name="Wang Z.W."/>
            <person name="Zhao X."/>
            <person name="Zhong W.Y."/>
            <person name="Chen H."/>
            <person name="Yin W.L."/>
            <person name="Huang T."/>
            <person name="Niu S.C."/>
            <person name="Liu Z.J."/>
        </authorList>
    </citation>
    <scope>NUCLEOTIDE SEQUENCE [LARGE SCALE GENOMIC DNA]</scope>
    <source>
        <strain evidence="1">Lindl</strain>
    </source>
</reference>
<proteinExistence type="predicted"/>
<sequence length="84" mass="9797">MILLFSHFIYYTIYHFHLKIFHSTHRAKIFYLNNLFPHIKKYLAPPLIVKSQGAFEKELAVRAAAASIYSTCNMIMTAENVPCF</sequence>
<dbReference type="AlphaFoldDB" id="A0AAV7HI60"/>